<organism evidence="2 3">
    <name type="scientific">Pleurodeles waltl</name>
    <name type="common">Iberian ribbed newt</name>
    <dbReference type="NCBI Taxonomy" id="8319"/>
    <lineage>
        <taxon>Eukaryota</taxon>
        <taxon>Metazoa</taxon>
        <taxon>Chordata</taxon>
        <taxon>Craniata</taxon>
        <taxon>Vertebrata</taxon>
        <taxon>Euteleostomi</taxon>
        <taxon>Amphibia</taxon>
        <taxon>Batrachia</taxon>
        <taxon>Caudata</taxon>
        <taxon>Salamandroidea</taxon>
        <taxon>Salamandridae</taxon>
        <taxon>Pleurodelinae</taxon>
        <taxon>Pleurodeles</taxon>
    </lineage>
</organism>
<dbReference type="AlphaFoldDB" id="A0AAV7MES3"/>
<proteinExistence type="predicted"/>
<evidence type="ECO:0000313" key="3">
    <source>
        <dbReference type="Proteomes" id="UP001066276"/>
    </source>
</evidence>
<protein>
    <submittedName>
        <fullName evidence="2">Uncharacterized protein</fullName>
    </submittedName>
</protein>
<name>A0AAV7MES3_PLEWA</name>
<comment type="caution">
    <text evidence="2">The sequence shown here is derived from an EMBL/GenBank/DDBJ whole genome shotgun (WGS) entry which is preliminary data.</text>
</comment>
<accession>A0AAV7MES3</accession>
<evidence type="ECO:0000256" key="1">
    <source>
        <dbReference type="SAM" id="MobiDB-lite"/>
    </source>
</evidence>
<feature type="compositionally biased region" description="Basic and acidic residues" evidence="1">
    <location>
        <begin position="1"/>
        <end position="10"/>
    </location>
</feature>
<dbReference type="Proteomes" id="UP001066276">
    <property type="component" value="Chromosome 10"/>
</dbReference>
<feature type="region of interest" description="Disordered" evidence="1">
    <location>
        <begin position="1"/>
        <end position="42"/>
    </location>
</feature>
<evidence type="ECO:0000313" key="2">
    <source>
        <dbReference type="EMBL" id="KAJ1101831.1"/>
    </source>
</evidence>
<keyword evidence="3" id="KW-1185">Reference proteome</keyword>
<reference evidence="2" key="1">
    <citation type="journal article" date="2022" name="bioRxiv">
        <title>Sequencing and chromosome-scale assembly of the giantPleurodeles waltlgenome.</title>
        <authorList>
            <person name="Brown T."/>
            <person name="Elewa A."/>
            <person name="Iarovenko S."/>
            <person name="Subramanian E."/>
            <person name="Araus A.J."/>
            <person name="Petzold A."/>
            <person name="Susuki M."/>
            <person name="Suzuki K.-i.T."/>
            <person name="Hayashi T."/>
            <person name="Toyoda A."/>
            <person name="Oliveira C."/>
            <person name="Osipova E."/>
            <person name="Leigh N.D."/>
            <person name="Simon A."/>
            <person name="Yun M.H."/>
        </authorList>
    </citation>
    <scope>NUCLEOTIDE SEQUENCE</scope>
    <source>
        <strain evidence="2">20211129_DDA</strain>
        <tissue evidence="2">Liver</tissue>
    </source>
</reference>
<dbReference type="EMBL" id="JANPWB010000014">
    <property type="protein sequence ID" value="KAJ1101831.1"/>
    <property type="molecule type" value="Genomic_DNA"/>
</dbReference>
<gene>
    <name evidence="2" type="ORF">NDU88_006895</name>
</gene>
<sequence length="183" mass="19486">MLALKERTEDGASAAGVRGGGFTGQTAEETVGSAGGRRKRYERSLWRKKEGCATGEVNIKGKSGGCGGVVGEHSEEFLIESLQRKSDLGVKLDNEGKAEPPVIVRPRITPSLQAYFKILPLVALEDSSRLMEEGREEETEPLANTVAETVGAEVLGVGTIVVDKGKTTKDQCPDLGVNSELQD</sequence>